<dbReference type="STRING" id="480418.GCA_000975265_00579"/>
<dbReference type="InterPro" id="IPR013549">
    <property type="entry name" value="DUF1731"/>
</dbReference>
<evidence type="ECO:0000259" key="2">
    <source>
        <dbReference type="Pfam" id="PF01370"/>
    </source>
</evidence>
<dbReference type="PANTHER" id="PTHR11092:SF0">
    <property type="entry name" value="EPIMERASE FAMILY PROTEIN SDR39U1"/>
    <property type="match status" value="1"/>
</dbReference>
<evidence type="ECO:0000256" key="1">
    <source>
        <dbReference type="ARBA" id="ARBA00009353"/>
    </source>
</evidence>
<dbReference type="AlphaFoldDB" id="A0A0F4ERA5"/>
<dbReference type="Pfam" id="PF08338">
    <property type="entry name" value="DUF1731"/>
    <property type="match status" value="1"/>
</dbReference>
<dbReference type="EMBL" id="JRPY01000035">
    <property type="protein sequence ID" value="KJX75461.1"/>
    <property type="molecule type" value="Genomic_DNA"/>
</dbReference>
<dbReference type="InterPro" id="IPR001509">
    <property type="entry name" value="Epimerase_deHydtase"/>
</dbReference>
<dbReference type="CDD" id="cd05242">
    <property type="entry name" value="SDR_a8"/>
    <property type="match status" value="1"/>
</dbReference>
<sequence length="307" mass="32497">MAQASRKTVVAIAGSSGMIGSALAAALRDADRLVLRIVRRTPANTKEIHWNPESGEFDTDALTDVDTVVNLCGVNLGQRRWSGSFKQSLRDSRITPTEVLSAAVAEAGVSTLINASAVGYYGDTGDCVVDENGQAGTDFLAKLCQDWEAATLPAQYAGTRVVLARTGVVLAPAAGVLSRMRPLFSFALGARIGNGRQYMSWISLEDEVRALLFAISHQSLSGPVNLTGPAPVTNAEFTTAFGRAINRPTPLMLPSFAVRAALGEFADEGLLIGQRAIPAALEHAGFQFHHNTIGEALGYATTRPSQN</sequence>
<keyword evidence="5" id="KW-1185">Reference proteome</keyword>
<dbReference type="SUPFAM" id="SSF51735">
    <property type="entry name" value="NAD(P)-binding Rossmann-fold domains"/>
    <property type="match status" value="1"/>
</dbReference>
<dbReference type="OrthoDB" id="9801773at2"/>
<dbReference type="Pfam" id="PF01370">
    <property type="entry name" value="Epimerase"/>
    <property type="match status" value="1"/>
</dbReference>
<dbReference type="RefSeq" id="WP_045842747.1">
    <property type="nucleotide sequence ID" value="NZ_CP083405.1"/>
</dbReference>
<evidence type="ECO:0000259" key="3">
    <source>
        <dbReference type="Pfam" id="PF08338"/>
    </source>
</evidence>
<name>A0A0F4ERA5_9MYCO</name>
<accession>A0A0F4ERA5</accession>
<dbReference type="PANTHER" id="PTHR11092">
    <property type="entry name" value="SUGAR NUCLEOTIDE EPIMERASE RELATED"/>
    <property type="match status" value="1"/>
</dbReference>
<gene>
    <name evidence="4" type="ORF">MLPM_0860</name>
</gene>
<dbReference type="PATRIC" id="fig|480418.6.peg.1745"/>
<dbReference type="InterPro" id="IPR036291">
    <property type="entry name" value="NAD(P)-bd_dom_sf"/>
</dbReference>
<dbReference type="Gene3D" id="3.40.50.720">
    <property type="entry name" value="NAD(P)-binding Rossmann-like Domain"/>
    <property type="match status" value="1"/>
</dbReference>
<protein>
    <recommendedName>
        <fullName evidence="6">Epimerase</fullName>
    </recommendedName>
</protein>
<reference evidence="4 5" key="1">
    <citation type="journal article" date="2015" name="Proc. Natl. Acad. Sci. U.S.A.">
        <title>Insight into the evolution and origin of leprosy bacilli from the genome sequence of Mycobacterium lepromatosis.</title>
        <authorList>
            <person name="Singh P."/>
            <person name="Benjak A."/>
            <person name="Schuenemann V.J."/>
            <person name="Herbig A."/>
            <person name="Avanzi C."/>
            <person name="Busso P."/>
            <person name="Nieselt K."/>
            <person name="Krause J."/>
            <person name="Vera-Cabrera L."/>
            <person name="Cole S.T."/>
        </authorList>
    </citation>
    <scope>NUCLEOTIDE SEQUENCE [LARGE SCALE GENOMIC DNA]</scope>
    <source>
        <strain evidence="4 5">Mx1-22A</strain>
    </source>
</reference>
<organism evidence="4 5">
    <name type="scientific">Mycobacterium lepromatosis</name>
    <dbReference type="NCBI Taxonomy" id="480418"/>
    <lineage>
        <taxon>Bacteria</taxon>
        <taxon>Bacillati</taxon>
        <taxon>Actinomycetota</taxon>
        <taxon>Actinomycetes</taxon>
        <taxon>Mycobacteriales</taxon>
        <taxon>Mycobacteriaceae</taxon>
        <taxon>Mycobacterium</taxon>
    </lineage>
</organism>
<comment type="similarity">
    <text evidence="1">Belongs to the NAD(P)-dependent epimerase/dehydratase family. SDR39U1 subfamily.</text>
</comment>
<feature type="domain" description="DUF1731" evidence="3">
    <location>
        <begin position="253"/>
        <end position="297"/>
    </location>
</feature>
<proteinExistence type="inferred from homology"/>
<dbReference type="InterPro" id="IPR010099">
    <property type="entry name" value="SDR39U1"/>
</dbReference>
<feature type="domain" description="NAD-dependent epimerase/dehydratase" evidence="2">
    <location>
        <begin position="11"/>
        <end position="218"/>
    </location>
</feature>
<evidence type="ECO:0000313" key="4">
    <source>
        <dbReference type="EMBL" id="KJX75461.1"/>
    </source>
</evidence>
<evidence type="ECO:0000313" key="5">
    <source>
        <dbReference type="Proteomes" id="UP000053699"/>
    </source>
</evidence>
<dbReference type="Proteomes" id="UP000053699">
    <property type="component" value="Unassembled WGS sequence"/>
</dbReference>
<evidence type="ECO:0008006" key="6">
    <source>
        <dbReference type="Google" id="ProtNLM"/>
    </source>
</evidence>
<dbReference type="NCBIfam" id="TIGR01777">
    <property type="entry name" value="yfcH"/>
    <property type="match status" value="1"/>
</dbReference>
<comment type="caution">
    <text evidence="4">The sequence shown here is derived from an EMBL/GenBank/DDBJ whole genome shotgun (WGS) entry which is preliminary data.</text>
</comment>